<evidence type="ECO:0000256" key="1">
    <source>
        <dbReference type="ARBA" id="ARBA00004651"/>
    </source>
</evidence>
<proteinExistence type="inferred from homology"/>
<evidence type="ECO:0000256" key="3">
    <source>
        <dbReference type="ARBA" id="ARBA00022448"/>
    </source>
</evidence>
<dbReference type="PANTHER" id="PTHR30472:SF24">
    <property type="entry name" value="FERRIC ENTEROBACTIN TRANSPORT SYSTEM PERMEASE PROTEIN FEPG"/>
    <property type="match status" value="1"/>
</dbReference>
<feature type="transmembrane region" description="Helical" evidence="8">
    <location>
        <begin position="110"/>
        <end position="130"/>
    </location>
</feature>
<keyword evidence="7 8" id="KW-0472">Membrane</keyword>
<comment type="subcellular location">
    <subcellularLocation>
        <location evidence="1">Cell membrane</location>
        <topology evidence="1">Multi-pass membrane protein</topology>
    </subcellularLocation>
</comment>
<dbReference type="Proteomes" id="UP000280935">
    <property type="component" value="Unassembled WGS sequence"/>
</dbReference>
<feature type="transmembrane region" description="Helical" evidence="8">
    <location>
        <begin position="171"/>
        <end position="199"/>
    </location>
</feature>
<dbReference type="InterPro" id="IPR037294">
    <property type="entry name" value="ABC_BtuC-like"/>
</dbReference>
<gene>
    <name evidence="9" type="ORF">EII35_02655</name>
</gene>
<evidence type="ECO:0000256" key="4">
    <source>
        <dbReference type="ARBA" id="ARBA00022475"/>
    </source>
</evidence>
<dbReference type="Gene3D" id="1.10.3470.10">
    <property type="entry name" value="ABC transporter involved in vitamin B12 uptake, BtuC"/>
    <property type="match status" value="1"/>
</dbReference>
<dbReference type="SUPFAM" id="SSF81345">
    <property type="entry name" value="ABC transporter involved in vitamin B12 uptake, BtuC"/>
    <property type="match status" value="1"/>
</dbReference>
<protein>
    <submittedName>
        <fullName evidence="9">Iron-enterobactin ABC transporter permease</fullName>
    </submittedName>
</protein>
<feature type="transmembrane region" description="Helical" evidence="8">
    <location>
        <begin position="228"/>
        <end position="255"/>
    </location>
</feature>
<evidence type="ECO:0000256" key="8">
    <source>
        <dbReference type="SAM" id="Phobius"/>
    </source>
</evidence>
<dbReference type="GO" id="GO:0005886">
    <property type="term" value="C:plasma membrane"/>
    <property type="evidence" value="ECO:0007669"/>
    <property type="project" value="UniProtKB-SubCell"/>
</dbReference>
<keyword evidence="6 8" id="KW-1133">Transmembrane helix</keyword>
<dbReference type="GO" id="GO:0022857">
    <property type="term" value="F:transmembrane transporter activity"/>
    <property type="evidence" value="ECO:0007669"/>
    <property type="project" value="InterPro"/>
</dbReference>
<feature type="transmembrane region" description="Helical" evidence="8">
    <location>
        <begin position="136"/>
        <end position="159"/>
    </location>
</feature>
<comment type="caution">
    <text evidence="9">The sequence shown here is derived from an EMBL/GenBank/DDBJ whole genome shotgun (WGS) entry which is preliminary data.</text>
</comment>
<dbReference type="CDD" id="cd06550">
    <property type="entry name" value="TM_ABC_iron-siderophores_like"/>
    <property type="match status" value="1"/>
</dbReference>
<dbReference type="OrthoDB" id="4455417at2"/>
<evidence type="ECO:0000313" key="10">
    <source>
        <dbReference type="Proteomes" id="UP000280935"/>
    </source>
</evidence>
<feature type="transmembrane region" description="Helical" evidence="8">
    <location>
        <begin position="6"/>
        <end position="25"/>
    </location>
</feature>
<dbReference type="Pfam" id="PF01032">
    <property type="entry name" value="FecCD"/>
    <property type="match status" value="1"/>
</dbReference>
<keyword evidence="5 8" id="KW-0812">Transmembrane</keyword>
<feature type="transmembrane region" description="Helical" evidence="8">
    <location>
        <begin position="54"/>
        <end position="72"/>
    </location>
</feature>
<dbReference type="InterPro" id="IPR000522">
    <property type="entry name" value="ABC_transptr_permease_BtuC"/>
</dbReference>
<sequence length="328" mass="33948">MLCLGLGLVALVLGLLGVLTGTYSLTPSQLLEVLQGRGRPAVVRLLWEWRLPRTLFCLVGGTALAVSGALFQRLTRNPLGSPDVIGFGTGAYTGVLIVTLVLGSPRYLSLVMGAFLGGVATAVVVYLLAWRRGVQGFRLILVGIGTSACLAGVNNLLLIRSGAQRAQEASSWVFGSFASLGFAQFWPFLVLVLVLLVVVGTQASRLAQLELGDEVAGAHGVRVEAVRLVVVLVGIGLMAAVTAAAGPIAFVALVAPQIAHRILPGRGLHLGVSGLVGAVLLQGSDLLGQRLDASVGLVTVVLGGGYFLWLIVGGRRRGHGSRDIGGIT</sequence>
<accession>A0A3P1WWT1</accession>
<evidence type="ECO:0000313" key="9">
    <source>
        <dbReference type="EMBL" id="RRD51019.1"/>
    </source>
</evidence>
<name>A0A3P1WWT1_9ACTN</name>
<feature type="transmembrane region" description="Helical" evidence="8">
    <location>
        <begin position="84"/>
        <end position="103"/>
    </location>
</feature>
<comment type="similarity">
    <text evidence="2">Belongs to the binding-protein-dependent transport system permease family. FecCD subfamily.</text>
</comment>
<dbReference type="AlphaFoldDB" id="A0A3P1WWT1"/>
<evidence type="ECO:0000256" key="7">
    <source>
        <dbReference type="ARBA" id="ARBA00023136"/>
    </source>
</evidence>
<keyword evidence="3" id="KW-0813">Transport</keyword>
<reference evidence="9 10" key="1">
    <citation type="submission" date="2018-11" db="EMBL/GenBank/DDBJ databases">
        <title>Genomes From Bacteria Associated with the Canine Oral Cavity: a Test Case for Automated Genome-Based Taxonomic Assignment.</title>
        <authorList>
            <person name="Coil D.A."/>
            <person name="Jospin G."/>
            <person name="Darling A.E."/>
            <person name="Wallis C."/>
            <person name="Davis I.J."/>
            <person name="Harris S."/>
            <person name="Eisen J.A."/>
            <person name="Holcombe L.J."/>
            <person name="O'Flynn C."/>
        </authorList>
    </citation>
    <scope>NUCLEOTIDE SEQUENCE [LARGE SCALE GENOMIC DNA]</scope>
    <source>
        <strain evidence="9 10">OH2822_COT-296</strain>
    </source>
</reference>
<dbReference type="EMBL" id="RQYT01000003">
    <property type="protein sequence ID" value="RRD51019.1"/>
    <property type="molecule type" value="Genomic_DNA"/>
</dbReference>
<organism evidence="9 10">
    <name type="scientific">Arachnia propionica</name>
    <dbReference type="NCBI Taxonomy" id="1750"/>
    <lineage>
        <taxon>Bacteria</taxon>
        <taxon>Bacillati</taxon>
        <taxon>Actinomycetota</taxon>
        <taxon>Actinomycetes</taxon>
        <taxon>Propionibacteriales</taxon>
        <taxon>Propionibacteriaceae</taxon>
        <taxon>Arachnia</taxon>
    </lineage>
</organism>
<dbReference type="PANTHER" id="PTHR30472">
    <property type="entry name" value="FERRIC ENTEROBACTIN TRANSPORT SYSTEM PERMEASE PROTEIN"/>
    <property type="match status" value="1"/>
</dbReference>
<keyword evidence="4" id="KW-1003">Cell membrane</keyword>
<feature type="transmembrane region" description="Helical" evidence="8">
    <location>
        <begin position="293"/>
        <end position="312"/>
    </location>
</feature>
<dbReference type="GO" id="GO:0033214">
    <property type="term" value="P:siderophore-iron import into cell"/>
    <property type="evidence" value="ECO:0007669"/>
    <property type="project" value="TreeGrafter"/>
</dbReference>
<evidence type="ECO:0000256" key="5">
    <source>
        <dbReference type="ARBA" id="ARBA00022692"/>
    </source>
</evidence>
<evidence type="ECO:0000256" key="2">
    <source>
        <dbReference type="ARBA" id="ARBA00007935"/>
    </source>
</evidence>
<evidence type="ECO:0000256" key="6">
    <source>
        <dbReference type="ARBA" id="ARBA00022989"/>
    </source>
</evidence>